<dbReference type="Proteomes" id="UP000463700">
    <property type="component" value="Unassembled WGS sequence"/>
</dbReference>
<dbReference type="RefSeq" id="WP_154566283.1">
    <property type="nucleotide sequence ID" value="NZ_VOSW01000099.1"/>
</dbReference>
<reference evidence="3 4" key="1">
    <citation type="journal article" date="2020" name="Int. J. Syst. Evol. Microbiol.">
        <title>Paraburkholderia madseniana sp. nov., a phenolic acid-degrading bacterium isolated from acidic forest soil.</title>
        <authorList>
            <person name="Wilhelm R.C."/>
            <person name="Murphy S.J.L."/>
            <person name="Feriancek N.M."/>
            <person name="Karasz D.C."/>
            <person name="DeRito C.M."/>
            <person name="Newman J.D."/>
            <person name="Buckley D.H."/>
        </authorList>
    </citation>
    <scope>NUCLEOTIDE SEQUENCE [LARGE SCALE GENOMIC DNA]</scope>
    <source>
        <strain evidence="3 4">RP11</strain>
    </source>
</reference>
<dbReference type="Gene3D" id="1.20.1270.180">
    <property type="match status" value="1"/>
</dbReference>
<evidence type="ECO:0000256" key="1">
    <source>
        <dbReference type="SAM" id="SignalP"/>
    </source>
</evidence>
<dbReference type="GO" id="GO:0005576">
    <property type="term" value="C:extracellular region"/>
    <property type="evidence" value="ECO:0007669"/>
    <property type="project" value="TreeGrafter"/>
</dbReference>
<dbReference type="PANTHER" id="PTHR37549:SF1">
    <property type="entry name" value="LIPOPROTEIN LPRI"/>
    <property type="match status" value="1"/>
</dbReference>
<comment type="caution">
    <text evidence="3">The sequence shown here is derived from an EMBL/GenBank/DDBJ whole genome shotgun (WGS) entry which is preliminary data.</text>
</comment>
<dbReference type="AlphaFoldDB" id="A0A6N6W366"/>
<dbReference type="PANTHER" id="PTHR37549">
    <property type="entry name" value="LIPOPROTEIN LPRI"/>
    <property type="match status" value="1"/>
</dbReference>
<sequence>MKTMRCLVPLALLWLLLVPRAGWSQSFDCRRAQSDTEWAICSTPELGALDNRLAAMYHKLSASASTSPALRKQASRMQDAWLHGRRDMCGGNVDCLMNAYQDMLDALSSLPFNDAAIVAARKASIVPRCGDPSDPMKASAVEAGFATVVCSDPHLLGDVRQIESRARELQPRLTPVSRSAFDAQEAAFPQTAYGCPRDREKLASCVATAIAQRLQDVTDLAANLDRGLPDCKPLELSLRKGEIGDGGMSKTLNTYLLQYTGIEACRIRGFPTIQVENAKGGSRPHAVVYAGQTWSSSLPGAPLPVTLSAKNNSVWFGILTASACDPPYGINVKVALPLSRAWLATLRFPDASCPVTVTPIGMISTLRSSVH</sequence>
<evidence type="ECO:0000313" key="3">
    <source>
        <dbReference type="EMBL" id="KAE8755107.1"/>
    </source>
</evidence>
<dbReference type="InterPro" id="IPR009739">
    <property type="entry name" value="LprI-like_N"/>
</dbReference>
<feature type="chain" id="PRO_5026773066" description="Lysozyme inhibitor LprI-like N-terminal domain-containing protein" evidence="1">
    <location>
        <begin position="22"/>
        <end position="371"/>
    </location>
</feature>
<name>A0A6N6W366_9BURK</name>
<evidence type="ECO:0000313" key="4">
    <source>
        <dbReference type="Proteomes" id="UP000463700"/>
    </source>
</evidence>
<accession>A0A6N6W366</accession>
<dbReference type="OrthoDB" id="5450120at2"/>
<evidence type="ECO:0000259" key="2">
    <source>
        <dbReference type="Pfam" id="PF07007"/>
    </source>
</evidence>
<dbReference type="EMBL" id="VOSW01000099">
    <property type="protein sequence ID" value="KAE8755107.1"/>
    <property type="molecule type" value="Genomic_DNA"/>
</dbReference>
<feature type="signal peptide" evidence="1">
    <location>
        <begin position="1"/>
        <end position="21"/>
    </location>
</feature>
<protein>
    <recommendedName>
        <fullName evidence="2">Lysozyme inhibitor LprI-like N-terminal domain-containing protein</fullName>
    </recommendedName>
</protein>
<proteinExistence type="predicted"/>
<gene>
    <name evidence="3" type="ORF">FSO04_36090</name>
</gene>
<keyword evidence="1" id="KW-0732">Signal</keyword>
<dbReference type="InterPro" id="IPR052755">
    <property type="entry name" value="Lysozyme_Inhibitor_LprI"/>
</dbReference>
<dbReference type="Pfam" id="PF07007">
    <property type="entry name" value="LprI"/>
    <property type="match status" value="1"/>
</dbReference>
<feature type="domain" description="Lysozyme inhibitor LprI-like N-terminal" evidence="2">
    <location>
        <begin position="29"/>
        <end position="101"/>
    </location>
</feature>
<organism evidence="3 4">
    <name type="scientific">Paraburkholderia madseniana</name>
    <dbReference type="NCBI Taxonomy" id="2599607"/>
    <lineage>
        <taxon>Bacteria</taxon>
        <taxon>Pseudomonadati</taxon>
        <taxon>Pseudomonadota</taxon>
        <taxon>Betaproteobacteria</taxon>
        <taxon>Burkholderiales</taxon>
        <taxon>Burkholderiaceae</taxon>
        <taxon>Paraburkholderia</taxon>
    </lineage>
</organism>